<evidence type="ECO:0000313" key="3">
    <source>
        <dbReference type="Proteomes" id="UP001566476"/>
    </source>
</evidence>
<proteinExistence type="predicted"/>
<sequence length="364" mass="38837">MPRLQVTIVTSVHPLPRDLTTAAVVCDVPDAVVLRYDLGAEGLRRVVSDFGGLVEDVRVPLEHACLGCAQREEIVPTVAAIAANERWSTLVLALPVGGDPTPVVAALTAAPELQDVAVLRGVVAAVDAGQLVDDLLGEDLLSERGLGLGEDDERAVGEALAEQLAEADVVLTDGVADRRGRDLMAHVCGPRVPVLGLEGVDPRVLTMPCGGEVRSAARADPLTARRHPVTDTAQVWTLELVSPRPFHSARLLERIEDLGAGRLRARGTFRITTRPHVVCAWEGAGGQLSVGEVGPWSPGDRGTHLVVTGTDWGERRRIQQAFAEVLATREEEQAVAATVGVEDGFEPWLGDRDAHLLHDPLEVE</sequence>
<dbReference type="Proteomes" id="UP001566476">
    <property type="component" value="Unassembled WGS sequence"/>
</dbReference>
<protein>
    <submittedName>
        <fullName evidence="2">GTP-binding protein</fullName>
    </submittedName>
</protein>
<dbReference type="InterPro" id="IPR051927">
    <property type="entry name" value="Zn_Chap_cDPG_Synth"/>
</dbReference>
<dbReference type="Pfam" id="PF07683">
    <property type="entry name" value="CobW_C"/>
    <property type="match status" value="1"/>
</dbReference>
<evidence type="ECO:0000313" key="2">
    <source>
        <dbReference type="EMBL" id="MEZ0492058.1"/>
    </source>
</evidence>
<dbReference type="RefSeq" id="WP_370718106.1">
    <property type="nucleotide sequence ID" value="NZ_JBGGTQ010000003.1"/>
</dbReference>
<dbReference type="Pfam" id="PF02492">
    <property type="entry name" value="cobW"/>
    <property type="match status" value="1"/>
</dbReference>
<dbReference type="PANTHER" id="PTHR43603:SF1">
    <property type="entry name" value="ZINC-REGULATED GTPASE METALLOPROTEIN ACTIVATOR 1"/>
    <property type="match status" value="1"/>
</dbReference>
<gene>
    <name evidence="2" type="ORF">AB2L28_07390</name>
</gene>
<feature type="domain" description="CobW C-terminal" evidence="1">
    <location>
        <begin position="235"/>
        <end position="326"/>
    </location>
</feature>
<evidence type="ECO:0000259" key="1">
    <source>
        <dbReference type="SMART" id="SM00833"/>
    </source>
</evidence>
<dbReference type="SMART" id="SM00833">
    <property type="entry name" value="CobW_C"/>
    <property type="match status" value="1"/>
</dbReference>
<dbReference type="PANTHER" id="PTHR43603">
    <property type="entry name" value="COBW DOMAIN-CONTAINING PROTEIN DDB_G0274527"/>
    <property type="match status" value="1"/>
</dbReference>
<dbReference type="Gene3D" id="3.40.50.300">
    <property type="entry name" value="P-loop containing nucleotide triphosphate hydrolases"/>
    <property type="match status" value="1"/>
</dbReference>
<dbReference type="EMBL" id="JBGGTQ010000003">
    <property type="protein sequence ID" value="MEZ0492058.1"/>
    <property type="molecule type" value="Genomic_DNA"/>
</dbReference>
<dbReference type="InterPro" id="IPR011629">
    <property type="entry name" value="CobW-like_C"/>
</dbReference>
<dbReference type="InterPro" id="IPR027417">
    <property type="entry name" value="P-loop_NTPase"/>
</dbReference>
<comment type="caution">
    <text evidence="2">The sequence shown here is derived from an EMBL/GenBank/DDBJ whole genome shotgun (WGS) entry which is preliminary data.</text>
</comment>
<name>A0ABV4I2X9_9ACTN</name>
<accession>A0ABV4I2X9</accession>
<reference evidence="2 3" key="1">
    <citation type="submission" date="2024-07" db="EMBL/GenBank/DDBJ databases">
        <authorList>
            <person name="Thanompreechachai J."/>
            <person name="Duangmal K."/>
        </authorList>
    </citation>
    <scope>NUCLEOTIDE SEQUENCE [LARGE SCALE GENOMIC DNA]</scope>
    <source>
        <strain evidence="2 3">TBRC 1896</strain>
    </source>
</reference>
<organism evidence="2 3">
    <name type="scientific">Kineococcus mangrovi</name>
    <dbReference type="NCBI Taxonomy" id="1660183"/>
    <lineage>
        <taxon>Bacteria</taxon>
        <taxon>Bacillati</taxon>
        <taxon>Actinomycetota</taxon>
        <taxon>Actinomycetes</taxon>
        <taxon>Kineosporiales</taxon>
        <taxon>Kineosporiaceae</taxon>
        <taxon>Kineococcus</taxon>
    </lineage>
</organism>
<dbReference type="SUPFAM" id="SSF90002">
    <property type="entry name" value="Hypothetical protein YjiA, C-terminal domain"/>
    <property type="match status" value="1"/>
</dbReference>
<dbReference type="InterPro" id="IPR003495">
    <property type="entry name" value="CobW/HypB/UreG_nucleotide-bd"/>
</dbReference>
<keyword evidence="3" id="KW-1185">Reference proteome</keyword>